<dbReference type="GO" id="GO:0005886">
    <property type="term" value="C:plasma membrane"/>
    <property type="evidence" value="ECO:0007669"/>
    <property type="project" value="UniProtKB-SubCell"/>
</dbReference>
<evidence type="ECO:0000256" key="9">
    <source>
        <dbReference type="SAM" id="MobiDB-lite"/>
    </source>
</evidence>
<dbReference type="SUPFAM" id="SSF81321">
    <property type="entry name" value="Family A G protein-coupled receptor-like"/>
    <property type="match status" value="1"/>
</dbReference>
<proteinExistence type="predicted"/>
<feature type="transmembrane region" description="Helical" evidence="10">
    <location>
        <begin position="216"/>
        <end position="238"/>
    </location>
</feature>
<comment type="subcellular location">
    <subcellularLocation>
        <location evidence="1">Cell membrane</location>
        <topology evidence="1">Multi-pass membrane protein</topology>
    </subcellularLocation>
</comment>
<feature type="region of interest" description="Disordered" evidence="9">
    <location>
        <begin position="37"/>
        <end position="56"/>
    </location>
</feature>
<evidence type="ECO:0000256" key="8">
    <source>
        <dbReference type="ARBA" id="ARBA00023224"/>
    </source>
</evidence>
<evidence type="ECO:0000256" key="4">
    <source>
        <dbReference type="ARBA" id="ARBA00022989"/>
    </source>
</evidence>
<dbReference type="InterPro" id="IPR050569">
    <property type="entry name" value="TAAR"/>
</dbReference>
<keyword evidence="5" id="KW-0297">G-protein coupled receptor</keyword>
<dbReference type="CDD" id="cd00637">
    <property type="entry name" value="7tm_classA_rhodopsin-like"/>
    <property type="match status" value="1"/>
</dbReference>
<feature type="transmembrane region" description="Helical" evidence="10">
    <location>
        <begin position="264"/>
        <end position="285"/>
    </location>
</feature>
<organism evidence="12 13">
    <name type="scientific">Clytia hemisphaerica</name>
    <dbReference type="NCBI Taxonomy" id="252671"/>
    <lineage>
        <taxon>Eukaryota</taxon>
        <taxon>Metazoa</taxon>
        <taxon>Cnidaria</taxon>
        <taxon>Hydrozoa</taxon>
        <taxon>Hydroidolina</taxon>
        <taxon>Leptothecata</taxon>
        <taxon>Obeliida</taxon>
        <taxon>Clytiidae</taxon>
        <taxon>Clytia</taxon>
    </lineage>
</organism>
<dbReference type="PANTHER" id="PTHR24249">
    <property type="entry name" value="HISTAMINE RECEPTOR-RELATED G-PROTEIN COUPLED RECEPTOR"/>
    <property type="match status" value="1"/>
</dbReference>
<evidence type="ECO:0000313" key="12">
    <source>
        <dbReference type="EnsemblMetazoa" id="CLYHEMP011365.2"/>
    </source>
</evidence>
<feature type="region of interest" description="Disordered" evidence="9">
    <location>
        <begin position="351"/>
        <end position="376"/>
    </location>
</feature>
<evidence type="ECO:0000256" key="7">
    <source>
        <dbReference type="ARBA" id="ARBA00023170"/>
    </source>
</evidence>
<evidence type="ECO:0000256" key="10">
    <source>
        <dbReference type="SAM" id="Phobius"/>
    </source>
</evidence>
<evidence type="ECO:0000313" key="13">
    <source>
        <dbReference type="Proteomes" id="UP000594262"/>
    </source>
</evidence>
<dbReference type="Pfam" id="PF00001">
    <property type="entry name" value="7tm_1"/>
    <property type="match status" value="1"/>
</dbReference>
<dbReference type="EnsemblMetazoa" id="CLYHEMT011365.2">
    <property type="protein sequence ID" value="CLYHEMP011365.2"/>
    <property type="gene ID" value="CLYHEMG011365"/>
</dbReference>
<evidence type="ECO:0000259" key="11">
    <source>
        <dbReference type="PROSITE" id="PS50262"/>
    </source>
</evidence>
<feature type="transmembrane region" description="Helical" evidence="10">
    <location>
        <begin position="139"/>
        <end position="166"/>
    </location>
</feature>
<keyword evidence="8" id="KW-0807">Transducer</keyword>
<feature type="transmembrane region" description="Helical" evidence="10">
    <location>
        <begin position="67"/>
        <end position="86"/>
    </location>
</feature>
<dbReference type="PROSITE" id="PS50262">
    <property type="entry name" value="G_PROTEIN_RECEP_F1_2"/>
    <property type="match status" value="1"/>
</dbReference>
<keyword evidence="2" id="KW-1003">Cell membrane</keyword>
<dbReference type="PANTHER" id="PTHR24249:SF372">
    <property type="entry name" value="G-PROTEIN COUPLED RECEPTORS FAMILY 1 PROFILE DOMAIN-CONTAINING PROTEIN"/>
    <property type="match status" value="1"/>
</dbReference>
<keyword evidence="6 10" id="KW-0472">Membrane</keyword>
<evidence type="ECO:0000256" key="5">
    <source>
        <dbReference type="ARBA" id="ARBA00023040"/>
    </source>
</evidence>
<feature type="transmembrane region" description="Helical" evidence="10">
    <location>
        <begin position="310"/>
        <end position="330"/>
    </location>
</feature>
<feature type="domain" description="G-protein coupled receptors family 1 profile" evidence="11">
    <location>
        <begin position="83"/>
        <end position="328"/>
    </location>
</feature>
<feature type="compositionally biased region" description="Low complexity" evidence="9">
    <location>
        <begin position="365"/>
        <end position="376"/>
    </location>
</feature>
<accession>A0A7M5VE23</accession>
<dbReference type="Gene3D" id="1.20.1070.10">
    <property type="entry name" value="Rhodopsin 7-helix transmembrane proteins"/>
    <property type="match status" value="1"/>
</dbReference>
<dbReference type="Proteomes" id="UP000594262">
    <property type="component" value="Unplaced"/>
</dbReference>
<evidence type="ECO:0000256" key="3">
    <source>
        <dbReference type="ARBA" id="ARBA00022692"/>
    </source>
</evidence>
<evidence type="ECO:0000256" key="1">
    <source>
        <dbReference type="ARBA" id="ARBA00004651"/>
    </source>
</evidence>
<dbReference type="GO" id="GO:0004930">
    <property type="term" value="F:G protein-coupled receptor activity"/>
    <property type="evidence" value="ECO:0007669"/>
    <property type="project" value="UniProtKB-KW"/>
</dbReference>
<dbReference type="InterPro" id="IPR017452">
    <property type="entry name" value="GPCR_Rhodpsn_7TM"/>
</dbReference>
<keyword evidence="3 10" id="KW-0812">Transmembrane</keyword>
<dbReference type="InterPro" id="IPR000276">
    <property type="entry name" value="GPCR_Rhodpsn"/>
</dbReference>
<name>A0A7M5VE23_9CNID</name>
<sequence length="376" mass="43022">QRGRKRNNINTNTMTIDEHGIPECYLGLIETLKLPPLRPPPPQQGGRNDSNGTLGGNSMTDDLNNSYYAYGIGPFLFLFIVLWNGLLIYSLLSNRQKRKRISITKRLFIYHSCTDLITGLVVVPIQITAHFQHGYTCWYLSLAVMFTVFSQCTGVSTLLTVSWLRYLSITKPLLIVKATWVLLTIGLEFILTLTISLYTFFVYLRKSTAHMIAANFLVLVIYLSLSSIILIGFNLKSFTSLGQQQRRMSMYDDNTRNSKRNNRAVLTLALITSCYLICTVPYIIYSCMLGSYLYSENAELLKYFRYLESFIYVQALYLLNCGLTAMIYVCRNKRHFLKRRVTTRSRIGQQKLSVGLKQRRHQNESSETISSSTSAV</sequence>
<protein>
    <recommendedName>
        <fullName evidence="11">G-protein coupled receptors family 1 profile domain-containing protein</fullName>
    </recommendedName>
</protein>
<evidence type="ECO:0000256" key="2">
    <source>
        <dbReference type="ARBA" id="ARBA00022475"/>
    </source>
</evidence>
<feature type="transmembrane region" description="Helical" evidence="10">
    <location>
        <begin position="107"/>
        <end position="127"/>
    </location>
</feature>
<keyword evidence="7" id="KW-0675">Receptor</keyword>
<evidence type="ECO:0000256" key="6">
    <source>
        <dbReference type="ARBA" id="ARBA00023136"/>
    </source>
</evidence>
<feature type="transmembrane region" description="Helical" evidence="10">
    <location>
        <begin position="178"/>
        <end position="204"/>
    </location>
</feature>
<keyword evidence="4 10" id="KW-1133">Transmembrane helix</keyword>
<reference evidence="12" key="1">
    <citation type="submission" date="2021-01" db="UniProtKB">
        <authorList>
            <consortium name="EnsemblMetazoa"/>
        </authorList>
    </citation>
    <scope>IDENTIFICATION</scope>
</reference>
<keyword evidence="13" id="KW-1185">Reference proteome</keyword>
<dbReference type="AlphaFoldDB" id="A0A7M5VE23"/>